<dbReference type="Proteomes" id="UP001482620">
    <property type="component" value="Unassembled WGS sequence"/>
</dbReference>
<sequence length="115" mass="13274">MDLLECLDKSPLEKDMAKCGQSPRKGINLWRIRSSRAALTPFSTDQFQEELDKAGNLAGIKDQKIYRSDRRPACSTATRGKKNPQKFFPRRQVFHLIFVLVDCQQIVDCKRDLFV</sequence>
<reference evidence="1 2" key="1">
    <citation type="submission" date="2021-06" db="EMBL/GenBank/DDBJ databases">
        <authorList>
            <person name="Palmer J.M."/>
        </authorList>
    </citation>
    <scope>NUCLEOTIDE SEQUENCE [LARGE SCALE GENOMIC DNA]</scope>
    <source>
        <strain evidence="2">if_2019</strain>
        <tissue evidence="1">Muscle</tissue>
    </source>
</reference>
<evidence type="ECO:0000313" key="2">
    <source>
        <dbReference type="Proteomes" id="UP001482620"/>
    </source>
</evidence>
<dbReference type="EMBL" id="JAHRIQ010001740">
    <property type="protein sequence ID" value="MEQ2221670.1"/>
    <property type="molecule type" value="Genomic_DNA"/>
</dbReference>
<keyword evidence="2" id="KW-1185">Reference proteome</keyword>
<evidence type="ECO:0000313" key="1">
    <source>
        <dbReference type="EMBL" id="MEQ2221670.1"/>
    </source>
</evidence>
<protein>
    <submittedName>
        <fullName evidence="1">Uncharacterized protein</fullName>
    </submittedName>
</protein>
<name>A0ABV0SM78_9TELE</name>
<organism evidence="1 2">
    <name type="scientific">Ilyodon furcidens</name>
    <name type="common">goldbreast splitfin</name>
    <dbReference type="NCBI Taxonomy" id="33524"/>
    <lineage>
        <taxon>Eukaryota</taxon>
        <taxon>Metazoa</taxon>
        <taxon>Chordata</taxon>
        <taxon>Craniata</taxon>
        <taxon>Vertebrata</taxon>
        <taxon>Euteleostomi</taxon>
        <taxon>Actinopterygii</taxon>
        <taxon>Neopterygii</taxon>
        <taxon>Teleostei</taxon>
        <taxon>Neoteleostei</taxon>
        <taxon>Acanthomorphata</taxon>
        <taxon>Ovalentaria</taxon>
        <taxon>Atherinomorphae</taxon>
        <taxon>Cyprinodontiformes</taxon>
        <taxon>Goodeidae</taxon>
        <taxon>Ilyodon</taxon>
    </lineage>
</organism>
<proteinExistence type="predicted"/>
<accession>A0ABV0SM78</accession>
<comment type="caution">
    <text evidence="1">The sequence shown here is derived from an EMBL/GenBank/DDBJ whole genome shotgun (WGS) entry which is preliminary data.</text>
</comment>
<gene>
    <name evidence="1" type="ORF">ILYODFUR_018091</name>
</gene>